<dbReference type="EMBL" id="JAIFTH010000120">
    <property type="protein sequence ID" value="KAG9510572.1"/>
    <property type="molecule type" value="Genomic_DNA"/>
</dbReference>
<feature type="region of interest" description="Disordered" evidence="1">
    <location>
        <begin position="84"/>
        <end position="127"/>
    </location>
</feature>
<reference evidence="2 3" key="1">
    <citation type="submission" date="2020-10" db="EMBL/GenBank/DDBJ databases">
        <authorList>
            <person name="Klimov P.B."/>
            <person name="Dyachkov S.M."/>
            <person name="Chetverikov P.E."/>
        </authorList>
    </citation>
    <scope>NUCLEOTIDE SEQUENCE [LARGE SCALE GENOMIC DNA]</scope>
    <source>
        <strain evidence="2">BMOC 18-1129-001#AD2665</strain>
        <tissue evidence="2">Entire mites</tissue>
    </source>
</reference>
<sequence>DRPSDIFILDENHSDETAKKQIDNPASQPTGRLGYWPMAPPIATADDNQTQSHTYTLVGVIQPPGGQSADIFGRRAADSVSSILGGGASVDATGSQTPQLQSSNVSVKDGQSDAASQSSSRASSVIDGMPSLPILQAESQARLACDIGKGGVALSNSGPKNSPKRTIATIRRNPITGEVYEYPSKQ</sequence>
<feature type="compositionally biased region" description="Basic and acidic residues" evidence="1">
    <location>
        <begin position="1"/>
        <end position="22"/>
    </location>
</feature>
<evidence type="ECO:0000313" key="3">
    <source>
        <dbReference type="Proteomes" id="UP000825002"/>
    </source>
</evidence>
<proteinExistence type="predicted"/>
<organism evidence="2 3">
    <name type="scientific">Fragariocoptes setiger</name>
    <dbReference type="NCBI Taxonomy" id="1670756"/>
    <lineage>
        <taxon>Eukaryota</taxon>
        <taxon>Metazoa</taxon>
        <taxon>Ecdysozoa</taxon>
        <taxon>Arthropoda</taxon>
        <taxon>Chelicerata</taxon>
        <taxon>Arachnida</taxon>
        <taxon>Acari</taxon>
        <taxon>Acariformes</taxon>
        <taxon>Trombidiformes</taxon>
        <taxon>Prostigmata</taxon>
        <taxon>Eupodina</taxon>
        <taxon>Eriophyoidea</taxon>
        <taxon>Phytoptidae</taxon>
        <taxon>Fragariocoptes</taxon>
    </lineage>
</organism>
<evidence type="ECO:0000256" key="1">
    <source>
        <dbReference type="SAM" id="MobiDB-lite"/>
    </source>
</evidence>
<comment type="caution">
    <text evidence="2">The sequence shown here is derived from an EMBL/GenBank/DDBJ whole genome shotgun (WGS) entry which is preliminary data.</text>
</comment>
<gene>
    <name evidence="2" type="ORF">GZH46_00884</name>
</gene>
<feature type="region of interest" description="Disordered" evidence="1">
    <location>
        <begin position="1"/>
        <end position="50"/>
    </location>
</feature>
<accession>A0ABQ7SB03</accession>
<feature type="non-terminal residue" evidence="2">
    <location>
        <position position="1"/>
    </location>
</feature>
<protein>
    <submittedName>
        <fullName evidence="2">Uncharacterized protein</fullName>
    </submittedName>
</protein>
<name>A0ABQ7SB03_9ACAR</name>
<feature type="compositionally biased region" description="Low complexity" evidence="1">
    <location>
        <begin position="112"/>
        <end position="124"/>
    </location>
</feature>
<dbReference type="Proteomes" id="UP000825002">
    <property type="component" value="Unassembled WGS sequence"/>
</dbReference>
<keyword evidence="3" id="KW-1185">Reference proteome</keyword>
<evidence type="ECO:0000313" key="2">
    <source>
        <dbReference type="EMBL" id="KAG9510572.1"/>
    </source>
</evidence>
<feature type="compositionally biased region" description="Polar residues" evidence="1">
    <location>
        <begin position="92"/>
        <end position="106"/>
    </location>
</feature>